<reference evidence="1" key="1">
    <citation type="submission" date="2015-07" db="EMBL/GenBank/DDBJ databases">
        <title>MeaNS - Measles Nucleotide Surveillance Program.</title>
        <authorList>
            <person name="Tran T."/>
            <person name="Druce J."/>
        </authorList>
    </citation>
    <scope>NUCLEOTIDE SEQUENCE</scope>
    <source>
        <strain evidence="1">UCB-OBI-ISO-001</strain>
        <tissue evidence="1">Gonad</tissue>
    </source>
</reference>
<dbReference type="EMBL" id="KQ429392">
    <property type="protein sequence ID" value="KOF65443.1"/>
    <property type="molecule type" value="Genomic_DNA"/>
</dbReference>
<organism evidence="1">
    <name type="scientific">Octopus bimaculoides</name>
    <name type="common">California two-spotted octopus</name>
    <dbReference type="NCBI Taxonomy" id="37653"/>
    <lineage>
        <taxon>Eukaryota</taxon>
        <taxon>Metazoa</taxon>
        <taxon>Spiralia</taxon>
        <taxon>Lophotrochozoa</taxon>
        <taxon>Mollusca</taxon>
        <taxon>Cephalopoda</taxon>
        <taxon>Coleoidea</taxon>
        <taxon>Octopodiformes</taxon>
        <taxon>Octopoda</taxon>
        <taxon>Incirrata</taxon>
        <taxon>Octopodidae</taxon>
        <taxon>Octopus</taxon>
    </lineage>
</organism>
<protein>
    <submittedName>
        <fullName evidence="1">Uncharacterized protein</fullName>
    </submittedName>
</protein>
<dbReference type="AlphaFoldDB" id="A0A0L8FLB2"/>
<evidence type="ECO:0000313" key="1">
    <source>
        <dbReference type="EMBL" id="KOF65443.1"/>
    </source>
</evidence>
<accession>A0A0L8FLB2</accession>
<sequence length="113" mass="12993">MWLTEKLVPSTRHYDQGLQQRNLSVNRYVFPQDQNVSRKEYEKLSHSKDLQIRITKMWKLSTTIIPVVIGGLGMIKKGAEKYIKQLPGNSNLCELQKITLMGTAHLLRKALSV</sequence>
<proteinExistence type="predicted"/>
<gene>
    <name evidence="1" type="ORF">OCBIM_22015487mg</name>
</gene>
<name>A0A0L8FLB2_OCTBM</name>